<dbReference type="EMBL" id="SRMA01027049">
    <property type="protein sequence ID" value="TRY60475.1"/>
    <property type="molecule type" value="Genomic_DNA"/>
</dbReference>
<dbReference type="AlphaFoldDB" id="A0A553N4W4"/>
<organism evidence="1 2">
    <name type="scientific">Danionella cerebrum</name>
    <dbReference type="NCBI Taxonomy" id="2873325"/>
    <lineage>
        <taxon>Eukaryota</taxon>
        <taxon>Metazoa</taxon>
        <taxon>Chordata</taxon>
        <taxon>Craniata</taxon>
        <taxon>Vertebrata</taxon>
        <taxon>Euteleostomi</taxon>
        <taxon>Actinopterygii</taxon>
        <taxon>Neopterygii</taxon>
        <taxon>Teleostei</taxon>
        <taxon>Ostariophysi</taxon>
        <taxon>Cypriniformes</taxon>
        <taxon>Danionidae</taxon>
        <taxon>Danioninae</taxon>
        <taxon>Danionella</taxon>
    </lineage>
</organism>
<sequence>MFLFLLSSNRFFPPSSHNTLPSILLTGLDQHASGPSRKGRLLVYDAKRSAYQQERHLRKHLTGKPVRMVEEVETACVINVRLLVTIH</sequence>
<accession>A0A553N4W4</accession>
<dbReference type="Proteomes" id="UP000316079">
    <property type="component" value="Unassembled WGS sequence"/>
</dbReference>
<evidence type="ECO:0000313" key="2">
    <source>
        <dbReference type="Proteomes" id="UP000316079"/>
    </source>
</evidence>
<name>A0A553N4W4_9TELE</name>
<comment type="caution">
    <text evidence="1">The sequence shown here is derived from an EMBL/GenBank/DDBJ whole genome shotgun (WGS) entry which is preliminary data.</text>
</comment>
<reference evidence="1 2" key="1">
    <citation type="journal article" date="2019" name="Sci. Data">
        <title>Hybrid genome assembly and annotation of Danionella translucida.</title>
        <authorList>
            <person name="Kadobianskyi M."/>
            <person name="Schulze L."/>
            <person name="Schuelke M."/>
            <person name="Judkewitz B."/>
        </authorList>
    </citation>
    <scope>NUCLEOTIDE SEQUENCE [LARGE SCALE GENOMIC DNA]</scope>
    <source>
        <strain evidence="1 2">Bolton</strain>
    </source>
</reference>
<keyword evidence="2" id="KW-1185">Reference proteome</keyword>
<protein>
    <submittedName>
        <fullName evidence="1">Uncharacterized protein</fullName>
    </submittedName>
</protein>
<proteinExistence type="predicted"/>
<evidence type="ECO:0000313" key="1">
    <source>
        <dbReference type="EMBL" id="TRY60475.1"/>
    </source>
</evidence>
<gene>
    <name evidence="1" type="ORF">DNTS_028909</name>
</gene>